<dbReference type="EC" id="3.1.3.48" evidence="2"/>
<protein>
    <recommendedName>
        <fullName evidence="2">protein-tyrosine-phosphatase</fullName>
        <ecNumber evidence="2">3.1.3.48</ecNumber>
    </recommendedName>
</protein>
<accession>A0ABP8WFH5</accession>
<reference evidence="7" key="1">
    <citation type="journal article" date="2019" name="Int. J. Syst. Evol. Microbiol.">
        <title>The Global Catalogue of Microorganisms (GCM) 10K type strain sequencing project: providing services to taxonomists for standard genome sequencing and annotation.</title>
        <authorList>
            <consortium name="The Broad Institute Genomics Platform"/>
            <consortium name="The Broad Institute Genome Sequencing Center for Infectious Disease"/>
            <person name="Wu L."/>
            <person name="Ma J."/>
        </authorList>
    </citation>
    <scope>NUCLEOTIDE SEQUENCE [LARGE SCALE GENOMIC DNA]</scope>
    <source>
        <strain evidence="7">JCM 18958</strain>
    </source>
</reference>
<dbReference type="InterPro" id="IPR050438">
    <property type="entry name" value="LMW_PTPase"/>
</dbReference>
<evidence type="ECO:0000256" key="1">
    <source>
        <dbReference type="ARBA" id="ARBA00011063"/>
    </source>
</evidence>
<proteinExistence type="inferred from homology"/>
<dbReference type="EMBL" id="BAABLN010000001">
    <property type="protein sequence ID" value="GAA4688701.1"/>
    <property type="molecule type" value="Genomic_DNA"/>
</dbReference>
<sequence length="165" mass="18342">MEVMFKIVTVCTGNICRSPMAHALLDAQLSAAGLQDQVRVMSAGISDEEHGNPVDSRAATVLARNDLELPDHQAHRITDDELRDADLLLAMTAAHQAELRRRLGDEQADQVRLMRSFGAEDFHDNDLDIADPWYGGADDFDLAWEQIRAAAPHVVSEVSQRLTRR</sequence>
<dbReference type="SMART" id="SM00226">
    <property type="entry name" value="LMWPc"/>
    <property type="match status" value="1"/>
</dbReference>
<dbReference type="PRINTS" id="PR00719">
    <property type="entry name" value="LMWPTPASE"/>
</dbReference>
<comment type="caution">
    <text evidence="6">The sequence shown here is derived from an EMBL/GenBank/DDBJ whole genome shotgun (WGS) entry which is preliminary data.</text>
</comment>
<dbReference type="InterPro" id="IPR023485">
    <property type="entry name" value="Ptyr_pPase"/>
</dbReference>
<evidence type="ECO:0000256" key="3">
    <source>
        <dbReference type="ARBA" id="ARBA00022801"/>
    </source>
</evidence>
<gene>
    <name evidence="6" type="ORF">GCM10025781_01800</name>
</gene>
<dbReference type="InterPro" id="IPR017867">
    <property type="entry name" value="Tyr_phospatase_low_mol_wt"/>
</dbReference>
<dbReference type="Gene3D" id="3.40.50.2300">
    <property type="match status" value="1"/>
</dbReference>
<dbReference type="PANTHER" id="PTHR11717:SF7">
    <property type="entry name" value="LOW MOLECULAR WEIGHT PHOSPHOTYROSINE PROTEIN PHOSPHATASE"/>
    <property type="match status" value="1"/>
</dbReference>
<evidence type="ECO:0000256" key="4">
    <source>
        <dbReference type="ARBA" id="ARBA00022912"/>
    </source>
</evidence>
<name>A0ABP8WFH5_9MICC</name>
<evidence type="ECO:0000313" key="7">
    <source>
        <dbReference type="Proteomes" id="UP001501446"/>
    </source>
</evidence>
<dbReference type="Pfam" id="PF01451">
    <property type="entry name" value="LMWPc"/>
    <property type="match status" value="1"/>
</dbReference>
<keyword evidence="3" id="KW-0378">Hydrolase</keyword>
<organism evidence="6 7">
    <name type="scientific">Kocuria gwangalliensis</name>
    <dbReference type="NCBI Taxonomy" id="501592"/>
    <lineage>
        <taxon>Bacteria</taxon>
        <taxon>Bacillati</taxon>
        <taxon>Actinomycetota</taxon>
        <taxon>Actinomycetes</taxon>
        <taxon>Micrococcales</taxon>
        <taxon>Micrococcaceae</taxon>
        <taxon>Kocuria</taxon>
    </lineage>
</organism>
<evidence type="ECO:0000259" key="5">
    <source>
        <dbReference type="SMART" id="SM00226"/>
    </source>
</evidence>
<dbReference type="InterPro" id="IPR036196">
    <property type="entry name" value="Ptyr_pPase_sf"/>
</dbReference>
<feature type="domain" description="Phosphotyrosine protein phosphatase I" evidence="5">
    <location>
        <begin position="5"/>
        <end position="157"/>
    </location>
</feature>
<keyword evidence="4" id="KW-0904">Protein phosphatase</keyword>
<evidence type="ECO:0000256" key="2">
    <source>
        <dbReference type="ARBA" id="ARBA00013064"/>
    </source>
</evidence>
<comment type="similarity">
    <text evidence="1">Belongs to the low molecular weight phosphotyrosine protein phosphatase family.</text>
</comment>
<dbReference type="CDD" id="cd16343">
    <property type="entry name" value="LMWPTP"/>
    <property type="match status" value="1"/>
</dbReference>
<dbReference type="PANTHER" id="PTHR11717">
    <property type="entry name" value="LOW MOLECULAR WEIGHT PROTEIN TYROSINE PHOSPHATASE"/>
    <property type="match status" value="1"/>
</dbReference>
<dbReference type="Proteomes" id="UP001501446">
    <property type="component" value="Unassembled WGS sequence"/>
</dbReference>
<dbReference type="SUPFAM" id="SSF52788">
    <property type="entry name" value="Phosphotyrosine protein phosphatases I"/>
    <property type="match status" value="1"/>
</dbReference>
<keyword evidence="7" id="KW-1185">Reference proteome</keyword>
<evidence type="ECO:0000313" key="6">
    <source>
        <dbReference type="EMBL" id="GAA4688701.1"/>
    </source>
</evidence>